<evidence type="ECO:0000256" key="10">
    <source>
        <dbReference type="ARBA" id="ARBA00023172"/>
    </source>
</evidence>
<proteinExistence type="inferred from homology"/>
<dbReference type="AlphaFoldDB" id="A0AA88I0Y2"/>
<evidence type="ECO:0000256" key="3">
    <source>
        <dbReference type="ARBA" id="ARBA00010015"/>
    </source>
</evidence>
<keyword evidence="8 13" id="KW-0378">Hydrolase</keyword>
<dbReference type="GO" id="GO:0005634">
    <property type="term" value="C:nucleus"/>
    <property type="evidence" value="ECO:0007669"/>
    <property type="project" value="UniProtKB-SubCell"/>
</dbReference>
<dbReference type="SUPFAM" id="SSF52980">
    <property type="entry name" value="Restriction endonuclease-like"/>
    <property type="match status" value="1"/>
</dbReference>
<evidence type="ECO:0000256" key="8">
    <source>
        <dbReference type="ARBA" id="ARBA00022801"/>
    </source>
</evidence>
<dbReference type="CDD" id="cd20074">
    <property type="entry name" value="XPF_nuclease_Mus81"/>
    <property type="match status" value="1"/>
</dbReference>
<dbReference type="Gene3D" id="3.40.50.10130">
    <property type="match status" value="1"/>
</dbReference>
<evidence type="ECO:0000256" key="7">
    <source>
        <dbReference type="ARBA" id="ARBA00022763"/>
    </source>
</evidence>
<keyword evidence="6 13" id="KW-0255">Endonuclease</keyword>
<dbReference type="GO" id="GO:0031573">
    <property type="term" value="P:mitotic intra-S DNA damage checkpoint signaling"/>
    <property type="evidence" value="ECO:0007669"/>
    <property type="project" value="TreeGrafter"/>
</dbReference>
<dbReference type="GO" id="GO:0048476">
    <property type="term" value="C:Holliday junction resolvase complex"/>
    <property type="evidence" value="ECO:0007669"/>
    <property type="project" value="UniProtKB-UniRule"/>
</dbReference>
<dbReference type="InterPro" id="IPR006166">
    <property type="entry name" value="ERCC4_domain"/>
</dbReference>
<dbReference type="InterPro" id="IPR047417">
    <property type="entry name" value="WHD_MUS81"/>
</dbReference>
<evidence type="ECO:0000259" key="15">
    <source>
        <dbReference type="SMART" id="SM00891"/>
    </source>
</evidence>
<dbReference type="GO" id="GO:0003677">
    <property type="term" value="F:DNA binding"/>
    <property type="evidence" value="ECO:0007669"/>
    <property type="project" value="UniProtKB-UniRule"/>
</dbReference>
<dbReference type="GO" id="GO:0000727">
    <property type="term" value="P:double-strand break repair via break-induced replication"/>
    <property type="evidence" value="ECO:0007669"/>
    <property type="project" value="UniProtKB-UniRule"/>
</dbReference>
<feature type="compositionally biased region" description="Polar residues" evidence="14">
    <location>
        <begin position="498"/>
        <end position="508"/>
    </location>
</feature>
<keyword evidence="17" id="KW-1185">Reference proteome</keyword>
<comment type="subunit">
    <text evidence="13">Interacts with EME1.</text>
</comment>
<feature type="compositionally biased region" description="Basic and acidic residues" evidence="14">
    <location>
        <begin position="624"/>
        <end position="638"/>
    </location>
</feature>
<dbReference type="FunFam" id="3.40.50.10130:FF:000003">
    <property type="entry name" value="Crossover junction endonuclease MUS81"/>
    <property type="match status" value="1"/>
</dbReference>
<dbReference type="Proteomes" id="UP001187531">
    <property type="component" value="Unassembled WGS sequence"/>
</dbReference>
<comment type="function">
    <text evidence="13">Interacts with EME1 to form a DNA structure-specific endonuclease with substrate preference for branched DNA structures with a 5'-end at the branch nick. Typical substrates include 3'-flap structures, D-loops, replication forks and nicked Holliday junctions. May be required in mitosis for the processing of stalled or collapsed replication fork intermediates. May be required in meiosis for the repair of meiosis-specific double strand breaks subsequent to single-end invasion (SEI).</text>
</comment>
<organism evidence="16 17">
    <name type="scientific">Artemia franciscana</name>
    <name type="common">Brine shrimp</name>
    <name type="synonym">Artemia sanfranciscana</name>
    <dbReference type="NCBI Taxonomy" id="6661"/>
    <lineage>
        <taxon>Eukaryota</taxon>
        <taxon>Metazoa</taxon>
        <taxon>Ecdysozoa</taxon>
        <taxon>Arthropoda</taxon>
        <taxon>Crustacea</taxon>
        <taxon>Branchiopoda</taxon>
        <taxon>Anostraca</taxon>
        <taxon>Artemiidae</taxon>
        <taxon>Artemia</taxon>
    </lineage>
</organism>
<dbReference type="InterPro" id="IPR011335">
    <property type="entry name" value="Restrct_endonuc-II-like"/>
</dbReference>
<evidence type="ECO:0000256" key="9">
    <source>
        <dbReference type="ARBA" id="ARBA00022842"/>
    </source>
</evidence>
<evidence type="ECO:0000256" key="11">
    <source>
        <dbReference type="ARBA" id="ARBA00023204"/>
    </source>
</evidence>
<dbReference type="EMBL" id="JAVRJZ010000010">
    <property type="protein sequence ID" value="KAK2718029.1"/>
    <property type="molecule type" value="Genomic_DNA"/>
</dbReference>
<comment type="caution">
    <text evidence="16">The sequence shown here is derived from an EMBL/GenBank/DDBJ whole genome shotgun (WGS) entry which is preliminary data.</text>
</comment>
<reference evidence="16" key="1">
    <citation type="submission" date="2023-07" db="EMBL/GenBank/DDBJ databases">
        <title>Chromosome-level genome assembly of Artemia franciscana.</title>
        <authorList>
            <person name="Jo E."/>
        </authorList>
    </citation>
    <scope>NUCLEOTIDE SEQUENCE</scope>
    <source>
        <tissue evidence="16">Whole body</tissue>
    </source>
</reference>
<feature type="compositionally biased region" description="Basic and acidic residues" evidence="14">
    <location>
        <begin position="567"/>
        <end position="576"/>
    </location>
</feature>
<dbReference type="Pfam" id="PF02732">
    <property type="entry name" value="ERCC4"/>
    <property type="match status" value="1"/>
</dbReference>
<keyword evidence="11 13" id="KW-0234">DNA repair</keyword>
<keyword evidence="9 13" id="KW-0460">Magnesium</keyword>
<name>A0AA88I0Y2_ARTSF</name>
<protein>
    <recommendedName>
        <fullName evidence="13">Crossover junction endonuclease MUS81</fullName>
        <ecNumber evidence="13">3.1.22.-</ecNumber>
    </recommendedName>
</protein>
<dbReference type="PANTHER" id="PTHR13451">
    <property type="entry name" value="CLASS II CROSSOVER JUNCTION ENDONUCLEASE MUS81"/>
    <property type="match status" value="1"/>
</dbReference>
<feature type="region of interest" description="Disordered" evidence="14">
    <location>
        <begin position="619"/>
        <end position="650"/>
    </location>
</feature>
<dbReference type="InterPro" id="IPR036388">
    <property type="entry name" value="WH-like_DNA-bd_sf"/>
</dbReference>
<comment type="cofactor">
    <cofactor evidence="1 13">
        <name>Mg(2+)</name>
        <dbReference type="ChEBI" id="CHEBI:18420"/>
    </cofactor>
</comment>
<keyword evidence="4 13" id="KW-0540">Nuclease</keyword>
<keyword evidence="7 13" id="KW-0227">DNA damage</keyword>
<evidence type="ECO:0000256" key="12">
    <source>
        <dbReference type="ARBA" id="ARBA00023242"/>
    </source>
</evidence>
<dbReference type="GO" id="GO:0048257">
    <property type="term" value="F:3'-flap endonuclease activity"/>
    <property type="evidence" value="ECO:0007669"/>
    <property type="project" value="TreeGrafter"/>
</dbReference>
<sequence length="1040" mass="115996">MEYGCPQRAVQSRSLVISARVKDAYIGYMTKAELIDRAQCACDASFIKPSDPKTHYTAWKSMGVLINKNLVLKEGNPAKFSLTREGIELANKLVNVTLTGNQTLDASESDIRSSIRPKDRHRNCAERSISGDIDFDLESAERPRKRKMIKTPSKRELNVLESDKNFSCRIVDNNSGKLGKIVGSGDEKEEITLSDSDSDCMGEDSSLNSKEGFVESQTILKFKPKQWSGIQFGQHSSALKNKEAKTLRSDDLPLEANFSEVFEKRINSVVDIKLSENELDPVSPLTTGKTTVISSPSKLKEKRSVRAKDGSSYSEINVAGMSGKPMKLVVDVELPESDNELITSLNADNCRYNIQRDENSHMLNDTKSCCSTEELSDLEILSTPSSQYFEEINKASNSGNWPVMQDALRKFSCGAVKIDGEEMLKSDIFSEEIFVEQVNLGYLSDTSPNKICCGLRVPESGVSNNEQNIPLLNKNCIFERCKKENTEVKTVKVEERSPSGSISSQTLDRASANNRQNNSACSFFASEATDNENHSDLEVLEFETFPNGNKGRQNCFPHRSKKKKMKAEKTKPEEGHTSGNSSYDPDKMGQNSLIHSTSLNKTFDDEIIPDTEILDSRVSSTVNKEWRNSSRRKSEEGKTIPGNAKSEEELNSINSRPLSSASLPDIPDIISFPNNADGVSLLNVRVKKPTLQYVYLTPEGRETCLKDQAEVLFDDSDLFLGYGCLCVKKDLLASGKRYRNLIDRSGGLVKVFLNDRDCDELSPCASQAFLLPIAPRVTTSQTSIEPLSSTKVVRAISKSPAKKKINSTINSVDYQCDEFIAPKLKASHQIASSQSTPSNICLSSASTFSELSREATVSDLTIEKVNLRPGDFKVYLLVDTGETSGSFGKSNQKVLTLDELRKQDVPFEVRRLNVGDYLWVARSNSDPSKELVLPFVIERKRLDDLASSIKDGRYREQKFRLKRCGLQNLIYLVEEYGNRQYLGLPESSIIQSIVNTYVIDGFHIRWTKTTTESINYVRRVTSLLTQKFSVSSINKTILLL</sequence>
<accession>A0AA88I0Y2</accession>
<evidence type="ECO:0000313" key="17">
    <source>
        <dbReference type="Proteomes" id="UP001187531"/>
    </source>
</evidence>
<dbReference type="CDD" id="cd21036">
    <property type="entry name" value="WH_MUS81"/>
    <property type="match status" value="1"/>
</dbReference>
<evidence type="ECO:0000256" key="14">
    <source>
        <dbReference type="SAM" id="MobiDB-lite"/>
    </source>
</evidence>
<comment type="similarity">
    <text evidence="3 13">Belongs to the XPF family.</text>
</comment>
<dbReference type="InterPro" id="IPR047416">
    <property type="entry name" value="XPF_nuclease_Mus81"/>
</dbReference>
<comment type="subcellular location">
    <subcellularLocation>
        <location evidence="2 13">Nucleus</location>
    </subcellularLocation>
</comment>
<dbReference type="GO" id="GO:0046872">
    <property type="term" value="F:metal ion binding"/>
    <property type="evidence" value="ECO:0007669"/>
    <property type="project" value="UniProtKB-UniRule"/>
</dbReference>
<dbReference type="EC" id="3.1.22.-" evidence="13"/>
<evidence type="ECO:0000256" key="5">
    <source>
        <dbReference type="ARBA" id="ARBA00022723"/>
    </source>
</evidence>
<evidence type="ECO:0000256" key="4">
    <source>
        <dbReference type="ARBA" id="ARBA00022722"/>
    </source>
</evidence>
<dbReference type="Gene3D" id="1.10.10.10">
    <property type="entry name" value="Winged helix-like DNA-binding domain superfamily/Winged helix DNA-binding domain"/>
    <property type="match status" value="1"/>
</dbReference>
<evidence type="ECO:0000256" key="13">
    <source>
        <dbReference type="RuleBase" id="RU369042"/>
    </source>
</evidence>
<feature type="compositionally biased region" description="Polar residues" evidence="14">
    <location>
        <begin position="577"/>
        <end position="587"/>
    </location>
</feature>
<keyword evidence="10 13" id="KW-0233">DNA recombination</keyword>
<dbReference type="GO" id="GO:0008821">
    <property type="term" value="F:crossover junction DNA endonuclease activity"/>
    <property type="evidence" value="ECO:0007669"/>
    <property type="project" value="UniProtKB-UniRule"/>
</dbReference>
<dbReference type="Pfam" id="PF21136">
    <property type="entry name" value="WHD_MUS81"/>
    <property type="match status" value="1"/>
</dbReference>
<dbReference type="SMART" id="SM00891">
    <property type="entry name" value="ERCC4"/>
    <property type="match status" value="1"/>
</dbReference>
<dbReference type="GO" id="GO:0000712">
    <property type="term" value="P:resolution of meiotic recombination intermediates"/>
    <property type="evidence" value="ECO:0007669"/>
    <property type="project" value="TreeGrafter"/>
</dbReference>
<evidence type="ECO:0000256" key="2">
    <source>
        <dbReference type="ARBA" id="ARBA00004123"/>
    </source>
</evidence>
<evidence type="ECO:0000256" key="6">
    <source>
        <dbReference type="ARBA" id="ARBA00022759"/>
    </source>
</evidence>
<feature type="region of interest" description="Disordered" evidence="14">
    <location>
        <begin position="493"/>
        <end position="513"/>
    </location>
</feature>
<keyword evidence="12 13" id="KW-0539">Nucleus</keyword>
<feature type="domain" description="ERCC4" evidence="15">
    <location>
        <begin position="875"/>
        <end position="977"/>
    </location>
</feature>
<dbReference type="PANTHER" id="PTHR13451:SF0">
    <property type="entry name" value="CROSSOVER JUNCTION ENDONUCLEASE MUS81"/>
    <property type="match status" value="1"/>
</dbReference>
<gene>
    <name evidence="16" type="ORF">QYM36_006723</name>
</gene>
<feature type="region of interest" description="Disordered" evidence="14">
    <location>
        <begin position="549"/>
        <end position="587"/>
    </location>
</feature>
<dbReference type="InterPro" id="IPR033309">
    <property type="entry name" value="Mus81"/>
</dbReference>
<keyword evidence="5 13" id="KW-0479">Metal-binding</keyword>
<dbReference type="GO" id="GO:0006308">
    <property type="term" value="P:DNA catabolic process"/>
    <property type="evidence" value="ECO:0007669"/>
    <property type="project" value="UniProtKB-UniRule"/>
</dbReference>
<evidence type="ECO:0000313" key="16">
    <source>
        <dbReference type="EMBL" id="KAK2718029.1"/>
    </source>
</evidence>
<evidence type="ECO:0000256" key="1">
    <source>
        <dbReference type="ARBA" id="ARBA00001946"/>
    </source>
</evidence>